<reference evidence="1" key="1">
    <citation type="submission" date="2023-08" db="EMBL/GenBank/DDBJ databases">
        <authorList>
            <person name="Alioto T."/>
            <person name="Alioto T."/>
            <person name="Gomez Garrido J."/>
        </authorList>
    </citation>
    <scope>NUCLEOTIDE SEQUENCE</scope>
</reference>
<organism evidence="1 2">
    <name type="scientific">Octopus vulgaris</name>
    <name type="common">Common octopus</name>
    <dbReference type="NCBI Taxonomy" id="6645"/>
    <lineage>
        <taxon>Eukaryota</taxon>
        <taxon>Metazoa</taxon>
        <taxon>Spiralia</taxon>
        <taxon>Lophotrochozoa</taxon>
        <taxon>Mollusca</taxon>
        <taxon>Cephalopoda</taxon>
        <taxon>Coleoidea</taxon>
        <taxon>Octopodiformes</taxon>
        <taxon>Octopoda</taxon>
        <taxon>Incirrata</taxon>
        <taxon>Octopodidae</taxon>
        <taxon>Octopus</taxon>
    </lineage>
</organism>
<dbReference type="EMBL" id="OX597817">
    <property type="protein sequence ID" value="CAI9721836.1"/>
    <property type="molecule type" value="Genomic_DNA"/>
</dbReference>
<proteinExistence type="predicted"/>
<evidence type="ECO:0000313" key="1">
    <source>
        <dbReference type="EMBL" id="CAI9721836.1"/>
    </source>
</evidence>
<evidence type="ECO:0000313" key="2">
    <source>
        <dbReference type="Proteomes" id="UP001162480"/>
    </source>
</evidence>
<sequence length="84" mass="10021">MFIILGNDAILHKVSDTYWDRCDIDAPFPKIMLSLNSTVALFRDSTVLFRLKYQKRFISRESINKSEKNYNIINRKPYRRHLAI</sequence>
<gene>
    <name evidence="1" type="ORF">OCTVUL_1B003890</name>
</gene>
<protein>
    <submittedName>
        <fullName evidence="1">Uncharacterized protein</fullName>
    </submittedName>
</protein>
<name>A0AA36F162_OCTVU</name>
<dbReference type="AlphaFoldDB" id="A0AA36F162"/>
<accession>A0AA36F162</accession>
<dbReference type="Proteomes" id="UP001162480">
    <property type="component" value="Chromosome 4"/>
</dbReference>
<keyword evidence="2" id="KW-1185">Reference proteome</keyword>